<dbReference type="AlphaFoldDB" id="A0A507AZJ8"/>
<keyword evidence="3" id="KW-1185">Reference proteome</keyword>
<evidence type="ECO:0000256" key="1">
    <source>
        <dbReference type="SAM" id="MobiDB-lite"/>
    </source>
</evidence>
<dbReference type="RefSeq" id="XP_030997123.1">
    <property type="nucleotide sequence ID" value="XM_031138798.1"/>
</dbReference>
<accession>A0A507AZJ8</accession>
<protein>
    <submittedName>
        <fullName evidence="2">Uncharacterized protein</fullName>
    </submittedName>
</protein>
<evidence type="ECO:0000313" key="2">
    <source>
        <dbReference type="EMBL" id="TPX15412.1"/>
    </source>
</evidence>
<feature type="region of interest" description="Disordered" evidence="1">
    <location>
        <begin position="20"/>
        <end position="60"/>
    </location>
</feature>
<proteinExistence type="predicted"/>
<dbReference type="EMBL" id="SKBQ01000021">
    <property type="protein sequence ID" value="TPX15412.1"/>
    <property type="molecule type" value="Genomic_DNA"/>
</dbReference>
<feature type="compositionally biased region" description="Basic and acidic residues" evidence="1">
    <location>
        <begin position="47"/>
        <end position="57"/>
    </location>
</feature>
<sequence length="100" mass="10772">MSRSRIEEIAYRKGIRLDMERMSVPTPNKAQAVSEPQEGLPNPSLSREGDRGEHEHSPAVAEDCSSLHILADAASQVAACRDAESAAAWVLVKMSRGGAE</sequence>
<organism evidence="2 3">
    <name type="scientific">Thyridium curvatum</name>
    <dbReference type="NCBI Taxonomy" id="1093900"/>
    <lineage>
        <taxon>Eukaryota</taxon>
        <taxon>Fungi</taxon>
        <taxon>Dikarya</taxon>
        <taxon>Ascomycota</taxon>
        <taxon>Pezizomycotina</taxon>
        <taxon>Sordariomycetes</taxon>
        <taxon>Sordariomycetidae</taxon>
        <taxon>Thyridiales</taxon>
        <taxon>Thyridiaceae</taxon>
        <taxon>Thyridium</taxon>
    </lineage>
</organism>
<name>A0A507AZJ8_9PEZI</name>
<dbReference type="GeneID" id="41971839"/>
<dbReference type="InParanoid" id="A0A507AZJ8"/>
<reference evidence="2 3" key="1">
    <citation type="submission" date="2019-06" db="EMBL/GenBank/DDBJ databases">
        <title>Draft genome sequence of the filamentous fungus Phialemoniopsis curvata isolated from diesel fuel.</title>
        <authorList>
            <person name="Varaljay V.A."/>
            <person name="Lyon W.J."/>
            <person name="Crouch A.L."/>
            <person name="Drake C.E."/>
            <person name="Hollomon J.M."/>
            <person name="Nadeau L.J."/>
            <person name="Nunn H.S."/>
            <person name="Stevenson B.S."/>
            <person name="Bojanowski C.L."/>
            <person name="Crookes-Goodson W.J."/>
        </authorList>
    </citation>
    <scope>NUCLEOTIDE SEQUENCE [LARGE SCALE GENOMIC DNA]</scope>
    <source>
        <strain evidence="2 3">D216</strain>
    </source>
</reference>
<dbReference type="Proteomes" id="UP000319257">
    <property type="component" value="Unassembled WGS sequence"/>
</dbReference>
<comment type="caution">
    <text evidence="2">The sequence shown here is derived from an EMBL/GenBank/DDBJ whole genome shotgun (WGS) entry which is preliminary data.</text>
</comment>
<evidence type="ECO:0000313" key="3">
    <source>
        <dbReference type="Proteomes" id="UP000319257"/>
    </source>
</evidence>
<gene>
    <name evidence="2" type="ORF">E0L32_004392</name>
</gene>